<keyword evidence="2" id="KW-0472">Membrane</keyword>
<reference evidence="3 4" key="1">
    <citation type="submission" date="2017-09" db="EMBL/GenBank/DDBJ databases">
        <authorList>
            <person name="Ehlers B."/>
            <person name="Leendertz F.H."/>
        </authorList>
    </citation>
    <scope>NUCLEOTIDE SEQUENCE [LARGE SCALE GENOMIC DNA]</scope>
    <source>
        <strain evidence="3 4">DSM 18289</strain>
    </source>
</reference>
<evidence type="ECO:0000256" key="1">
    <source>
        <dbReference type="SAM" id="MobiDB-lite"/>
    </source>
</evidence>
<keyword evidence="2" id="KW-1133">Transmembrane helix</keyword>
<keyword evidence="4" id="KW-1185">Reference proteome</keyword>
<evidence type="ECO:0000256" key="2">
    <source>
        <dbReference type="SAM" id="Phobius"/>
    </source>
</evidence>
<evidence type="ECO:0000313" key="3">
    <source>
        <dbReference type="EMBL" id="SNZ19057.1"/>
    </source>
</evidence>
<proteinExistence type="predicted"/>
<dbReference type="Proteomes" id="UP000219439">
    <property type="component" value="Unassembled WGS sequence"/>
</dbReference>
<dbReference type="RefSeq" id="WP_170956048.1">
    <property type="nucleotide sequence ID" value="NZ_OBEL01000002.1"/>
</dbReference>
<gene>
    <name evidence="3" type="ORF">SAMN06265368_2134</name>
</gene>
<evidence type="ECO:0000313" key="4">
    <source>
        <dbReference type="Proteomes" id="UP000219439"/>
    </source>
</evidence>
<feature type="region of interest" description="Disordered" evidence="1">
    <location>
        <begin position="233"/>
        <end position="254"/>
    </location>
</feature>
<feature type="transmembrane region" description="Helical" evidence="2">
    <location>
        <begin position="348"/>
        <end position="373"/>
    </location>
</feature>
<dbReference type="AlphaFoldDB" id="A0A285PCT4"/>
<feature type="transmembrane region" description="Helical" evidence="2">
    <location>
        <begin position="20"/>
        <end position="42"/>
    </location>
</feature>
<feature type="transmembrane region" description="Helical" evidence="2">
    <location>
        <begin position="149"/>
        <end position="166"/>
    </location>
</feature>
<feature type="transmembrane region" description="Helical" evidence="2">
    <location>
        <begin position="198"/>
        <end position="218"/>
    </location>
</feature>
<dbReference type="Pfam" id="PF03929">
    <property type="entry name" value="PepSY_TM"/>
    <property type="match status" value="1"/>
</dbReference>
<dbReference type="InterPro" id="IPR005625">
    <property type="entry name" value="PepSY-ass_TM"/>
</dbReference>
<organism evidence="3 4">
    <name type="scientific">Cohaesibacter gelatinilyticus</name>
    <dbReference type="NCBI Taxonomy" id="372072"/>
    <lineage>
        <taxon>Bacteria</taxon>
        <taxon>Pseudomonadati</taxon>
        <taxon>Pseudomonadota</taxon>
        <taxon>Alphaproteobacteria</taxon>
        <taxon>Hyphomicrobiales</taxon>
        <taxon>Cohaesibacteraceae</taxon>
    </lineage>
</organism>
<dbReference type="EMBL" id="OBEL01000002">
    <property type="protein sequence ID" value="SNZ19057.1"/>
    <property type="molecule type" value="Genomic_DNA"/>
</dbReference>
<dbReference type="PANTHER" id="PTHR34219">
    <property type="entry name" value="IRON-REGULATED INNER MEMBRANE PROTEIN-RELATED"/>
    <property type="match status" value="1"/>
</dbReference>
<sequence>MASSKSSQSSFRRFLFWSHLITGVAVGIVIFILALTGALLTYEAQIKEMFEPRIEASGGQMEMLSADELVAIAAPAFPGRSTSLSYVSDPSKPVEVRAGRRDVKLLDPYSGAFIEAPANPAQQFFHFVEDVHRSLSVGFDSWGADTVKAANLAFLFLIVSGAYLWLPRKWKWPFLKQRMVLAKMPTAKARDFNWHHVFSFWVMIPLLAVVGTGVVFSYDWASKVTYNSLGLEAPVHGKRPQPPRKSEGKSATQTGQLVSYQSILETAQTSQSGWTSISVTIPSNPNAKSVNVLVDRGNGKQASKETRLVFSRESGEVVKTQDPEALTASTQSLRRYIRFLHTGEVYGIIGQTLAGLASLASLLLVWTGFALAWRRLISPLFRPKAKPTITPMAS</sequence>
<accession>A0A285PCT4</accession>
<name>A0A285PCT4_9HYPH</name>
<keyword evidence="2" id="KW-0812">Transmembrane</keyword>
<protein>
    <submittedName>
        <fullName evidence="3">Uncharacterized iron-regulated membrane protein</fullName>
    </submittedName>
</protein>